<reference evidence="8 9" key="1">
    <citation type="journal article" date="2020" name="Nat. Commun.">
        <title>Genome of Tripterygium wilfordii and identification of cytochrome P450 involved in triptolide biosynthesis.</title>
        <authorList>
            <person name="Tu L."/>
            <person name="Su P."/>
            <person name="Zhang Z."/>
            <person name="Gao L."/>
            <person name="Wang J."/>
            <person name="Hu T."/>
            <person name="Zhou J."/>
            <person name="Zhang Y."/>
            <person name="Zhao Y."/>
            <person name="Liu Y."/>
            <person name="Song Y."/>
            <person name="Tong Y."/>
            <person name="Lu Y."/>
            <person name="Yang J."/>
            <person name="Xu C."/>
            <person name="Jia M."/>
            <person name="Peters R.J."/>
            <person name="Huang L."/>
            <person name="Gao W."/>
        </authorList>
    </citation>
    <scope>NUCLEOTIDE SEQUENCE [LARGE SCALE GENOMIC DNA]</scope>
    <source>
        <strain evidence="9">cv. XIE 37</strain>
        <tissue evidence="8">Leaf</tissue>
    </source>
</reference>
<dbReference type="InParanoid" id="A0A7J7C5Y1"/>
<keyword evidence="4 7" id="KW-0333">Golgi apparatus</keyword>
<dbReference type="GO" id="GO:0071555">
    <property type="term" value="P:cell wall organization"/>
    <property type="evidence" value="ECO:0007669"/>
    <property type="project" value="UniProtKB-UniRule"/>
</dbReference>
<comment type="caution">
    <text evidence="8">The sequence shown here is derived from an EMBL/GenBank/DDBJ whole genome shotgun (WGS) entry which is preliminary data.</text>
</comment>
<dbReference type="AlphaFoldDB" id="A0A7J7C5Y1"/>
<protein>
    <recommendedName>
        <fullName evidence="7">Fucosyltransferase</fullName>
        <ecNumber evidence="7">2.4.1.-</ecNumber>
    </recommendedName>
</protein>
<evidence type="ECO:0000256" key="6">
    <source>
        <dbReference type="ARBA" id="ARBA00023316"/>
    </source>
</evidence>
<evidence type="ECO:0000256" key="2">
    <source>
        <dbReference type="ARBA" id="ARBA00022676"/>
    </source>
</evidence>
<accession>A0A7J7C5Y1</accession>
<evidence type="ECO:0000313" key="9">
    <source>
        <dbReference type="Proteomes" id="UP000593562"/>
    </source>
</evidence>
<organism evidence="8 9">
    <name type="scientific">Tripterygium wilfordii</name>
    <name type="common">Thunder God vine</name>
    <dbReference type="NCBI Taxonomy" id="458696"/>
    <lineage>
        <taxon>Eukaryota</taxon>
        <taxon>Viridiplantae</taxon>
        <taxon>Streptophyta</taxon>
        <taxon>Embryophyta</taxon>
        <taxon>Tracheophyta</taxon>
        <taxon>Spermatophyta</taxon>
        <taxon>Magnoliopsida</taxon>
        <taxon>eudicotyledons</taxon>
        <taxon>Gunneridae</taxon>
        <taxon>Pentapetalae</taxon>
        <taxon>rosids</taxon>
        <taxon>fabids</taxon>
        <taxon>Celastrales</taxon>
        <taxon>Celastraceae</taxon>
        <taxon>Tripterygium</taxon>
    </lineage>
</organism>
<keyword evidence="5" id="KW-0325">Glycoprotein</keyword>
<dbReference type="GO" id="GO:0032580">
    <property type="term" value="C:Golgi cisterna membrane"/>
    <property type="evidence" value="ECO:0007669"/>
    <property type="project" value="UniProtKB-SubCell"/>
</dbReference>
<comment type="function">
    <text evidence="7">May be involved in cell wall biosynthesis.</text>
</comment>
<keyword evidence="9" id="KW-1185">Reference proteome</keyword>
<comment type="similarity">
    <text evidence="1 7">Belongs to the glycosyltransferase 37 family.</text>
</comment>
<dbReference type="InterPro" id="IPR004938">
    <property type="entry name" value="XG_FTase"/>
</dbReference>
<evidence type="ECO:0000256" key="5">
    <source>
        <dbReference type="ARBA" id="ARBA00023180"/>
    </source>
</evidence>
<dbReference type="EMBL" id="JAAARO010000021">
    <property type="protein sequence ID" value="KAF5729345.1"/>
    <property type="molecule type" value="Genomic_DNA"/>
</dbReference>
<dbReference type="FunFam" id="3.40.50.11340:FF:000005">
    <property type="entry name" value="Galactoside 2-alpha-L-fucosyltransferase"/>
    <property type="match status" value="1"/>
</dbReference>
<keyword evidence="3 7" id="KW-0808">Transferase</keyword>
<dbReference type="GO" id="GO:0008107">
    <property type="term" value="F:galactoside 2-alpha-L-fucosyltransferase activity"/>
    <property type="evidence" value="ECO:0007669"/>
    <property type="project" value="InterPro"/>
</dbReference>
<dbReference type="PANTHER" id="PTHR31889:SF2">
    <property type="entry name" value="FUCOSYLTRANSFERASE 3"/>
    <property type="match status" value="1"/>
</dbReference>
<keyword evidence="6 7" id="KW-0961">Cell wall biogenesis/degradation</keyword>
<sequence length="563" mass="64757">MRFSATLITSLIFLPVLLMILIVCRKTTFNLVETFSKVKLGGVGDCADLSQCKPGLVNEGVEPTSTQNDRLLGGLMAPGLDELSCLSRYQYFRYRKTSRKPSSYLISRLRSYEQLHRRCGPNTESFKKSLQQVQSGHIDNTSDCNYVVWTFSNGLGNRMISIASSFLYALLTDRVLLIHHVPDIDMAELFCEPFPNSTWFLPLENPFNDDFKIFNGQSPKKYGNLVMNKKINTSTMPPPTHLYHYIAYDFEDQDKVFYQDEHQAFLVSVPWLILKSDEYFAPSFFLMRSFRQELDMLFPDKETVFHLLGRYLFLPSNEAWGLITRFYDAYLANADERIGIQIRVVNTQVNPFQSVMDGMLACLSSQKILPDVVETKKISTETRPRNQRKSKAVLIASLFPQYYENMKSKYWTRPTVTGELVGVYQPSHEEYQQFGNNMHNVKAWAEMNLLSLCDVLVTSSWSTFGYVAQALGDLKPWILYTTDSQVKHNPSCLRALSMEPCFHFPPILGCQAKYMRDNQVVFPPYNDCKPHVKLYANTSDPVHVQHCEDSTFGYKLVHQKHLV</sequence>
<dbReference type="EC" id="2.4.1.-" evidence="7"/>
<evidence type="ECO:0000256" key="1">
    <source>
        <dbReference type="ARBA" id="ARBA00010481"/>
    </source>
</evidence>
<proteinExistence type="inferred from homology"/>
<dbReference type="Proteomes" id="UP000593562">
    <property type="component" value="Unassembled WGS sequence"/>
</dbReference>
<gene>
    <name evidence="8" type="ORF">HS088_TW21G01510</name>
</gene>
<comment type="subcellular location">
    <subcellularLocation>
        <location evidence="7">Golgi apparatus</location>
        <location evidence="7">Golgi stack membrane</location>
        <topology evidence="7">Single-pass type II membrane protein</topology>
    </subcellularLocation>
</comment>
<dbReference type="GO" id="GO:0009969">
    <property type="term" value="P:xyloglucan biosynthetic process"/>
    <property type="evidence" value="ECO:0007669"/>
    <property type="project" value="TreeGrafter"/>
</dbReference>
<evidence type="ECO:0000313" key="8">
    <source>
        <dbReference type="EMBL" id="KAF5729345.1"/>
    </source>
</evidence>
<evidence type="ECO:0000256" key="4">
    <source>
        <dbReference type="ARBA" id="ARBA00023034"/>
    </source>
</evidence>
<evidence type="ECO:0000256" key="7">
    <source>
        <dbReference type="RuleBase" id="RU367004"/>
    </source>
</evidence>
<name>A0A7J7C5Y1_TRIWF</name>
<dbReference type="Gene3D" id="3.40.50.11340">
    <property type="match status" value="1"/>
</dbReference>
<dbReference type="Gene3D" id="3.40.50.11350">
    <property type="match status" value="1"/>
</dbReference>
<dbReference type="PANTHER" id="PTHR31889">
    <property type="entry name" value="FUCOSYLTRANSFERASE 2-RELATED"/>
    <property type="match status" value="1"/>
</dbReference>
<keyword evidence="2 7" id="KW-0328">Glycosyltransferase</keyword>
<dbReference type="GO" id="GO:0042546">
    <property type="term" value="P:cell wall biogenesis"/>
    <property type="evidence" value="ECO:0007669"/>
    <property type="project" value="InterPro"/>
</dbReference>
<dbReference type="Pfam" id="PF03254">
    <property type="entry name" value="XG_FTase"/>
    <property type="match status" value="1"/>
</dbReference>
<evidence type="ECO:0000256" key="3">
    <source>
        <dbReference type="ARBA" id="ARBA00022679"/>
    </source>
</evidence>